<protein>
    <submittedName>
        <fullName evidence="1">Tol</fullName>
    </submittedName>
</protein>
<sequence length="258" mass="28186">MNPTNFAIWRIYGEDAWYLTKVGPDLNALKGLGPGRQKWIYGLPIRRVTICLTEVLIAAAAVSAVALPDGVQAVDNPLKGYKVVPMEWTGSSEEGANPVTLTGTAEEVVSQIQKLNPDYVFPDNTTEPEMEKRSQGHIICKVGRFGAMDVRAAHRERDYLRSLGNNVCHVGAGPRTCTKIACATGDAIILCNDNGHAISPRCSYLADYIDHIIRACSWTVNSPPCTTRPCGPSWSVDMVRGQQFDSDNYNVIVAKDTC</sequence>
<dbReference type="PANTHER" id="PTHR35605:SF1">
    <property type="entry name" value="ECP2 EFFECTOR PROTEIN DOMAIN-CONTAINING PROTEIN-RELATED"/>
    <property type="match status" value="1"/>
</dbReference>
<evidence type="ECO:0000313" key="1">
    <source>
        <dbReference type="EMBL" id="KAF5686959.1"/>
    </source>
</evidence>
<dbReference type="EMBL" id="JAAQPE010000084">
    <property type="protein sequence ID" value="KAF5686959.1"/>
    <property type="molecule type" value="Genomic_DNA"/>
</dbReference>
<keyword evidence="2" id="KW-1185">Reference proteome</keyword>
<dbReference type="PANTHER" id="PTHR35605">
    <property type="entry name" value="ECP2 EFFECTOR PROTEIN DOMAIN-CONTAINING PROTEIN-RELATED"/>
    <property type="match status" value="1"/>
</dbReference>
<reference evidence="1 2" key="2">
    <citation type="submission" date="2020-05" db="EMBL/GenBank/DDBJ databases">
        <title>Identification and distribution of gene clusters putatively required for synthesis of sphingolipid metabolism inhibitors in phylogenetically diverse species of the filamentous fungus Fusarium.</title>
        <authorList>
            <person name="Kim H.-S."/>
            <person name="Busman M."/>
            <person name="Brown D.W."/>
            <person name="Divon H."/>
            <person name="Uhlig S."/>
            <person name="Proctor R.H."/>
        </authorList>
    </citation>
    <scope>NUCLEOTIDE SEQUENCE [LARGE SCALE GENOMIC DNA]</scope>
    <source>
        <strain evidence="1 2">NRRL 25331</strain>
    </source>
</reference>
<name>A0A8H5XA73_FUSCI</name>
<accession>A0A8H5XA73</accession>
<comment type="caution">
    <text evidence="1">The sequence shown here is derived from an EMBL/GenBank/DDBJ whole genome shotgun (WGS) entry which is preliminary data.</text>
</comment>
<proteinExistence type="predicted"/>
<reference evidence="2" key="1">
    <citation type="journal article" date="2020" name="BMC Genomics">
        <title>Correction to: Identification and distribution of gene clusters required for synthesis of sphingolipid metabolism inhibitors in diverse species of the filamentous fungus Fusarium.</title>
        <authorList>
            <person name="Kim H.S."/>
            <person name="Lohmar J.M."/>
            <person name="Busman M."/>
            <person name="Brown D.W."/>
            <person name="Naumann T.A."/>
            <person name="Divon H.H."/>
            <person name="Lysoe E."/>
            <person name="Uhlig S."/>
            <person name="Proctor R.H."/>
        </authorList>
    </citation>
    <scope>NUCLEOTIDE SEQUENCE [LARGE SCALE GENOMIC DNA]</scope>
    <source>
        <strain evidence="2">NRRL 25331</strain>
    </source>
</reference>
<gene>
    <name evidence="1" type="ORF">FCIRC_2651</name>
</gene>
<organism evidence="1 2">
    <name type="scientific">Fusarium circinatum</name>
    <name type="common">Pitch canker fungus</name>
    <name type="synonym">Gibberella circinata</name>
    <dbReference type="NCBI Taxonomy" id="48490"/>
    <lineage>
        <taxon>Eukaryota</taxon>
        <taxon>Fungi</taxon>
        <taxon>Dikarya</taxon>
        <taxon>Ascomycota</taxon>
        <taxon>Pezizomycotina</taxon>
        <taxon>Sordariomycetes</taxon>
        <taxon>Hypocreomycetidae</taxon>
        <taxon>Hypocreales</taxon>
        <taxon>Nectriaceae</taxon>
        <taxon>Fusarium</taxon>
        <taxon>Fusarium fujikuroi species complex</taxon>
    </lineage>
</organism>
<evidence type="ECO:0000313" key="2">
    <source>
        <dbReference type="Proteomes" id="UP000572754"/>
    </source>
</evidence>
<dbReference type="AlphaFoldDB" id="A0A8H5XA73"/>
<dbReference type="Proteomes" id="UP000572754">
    <property type="component" value="Unassembled WGS sequence"/>
</dbReference>